<accession>A0A7V2SLK5</accession>
<dbReference type="GO" id="GO:0004826">
    <property type="term" value="F:phenylalanine-tRNA ligase activity"/>
    <property type="evidence" value="ECO:0007669"/>
    <property type="project" value="UniProtKB-EC"/>
</dbReference>
<keyword evidence="3 12" id="KW-0436">Ligase</keyword>
<dbReference type="InterPro" id="IPR009061">
    <property type="entry name" value="DNA-bd_dom_put_sf"/>
</dbReference>
<dbReference type="PROSITE" id="PS51483">
    <property type="entry name" value="B5"/>
    <property type="match status" value="1"/>
</dbReference>
<evidence type="ECO:0000256" key="9">
    <source>
        <dbReference type="ARBA" id="ARBA00023146"/>
    </source>
</evidence>
<dbReference type="Gene3D" id="2.40.50.140">
    <property type="entry name" value="Nucleic acid-binding proteins"/>
    <property type="match status" value="1"/>
</dbReference>
<dbReference type="SUPFAM" id="SSF46955">
    <property type="entry name" value="Putative DNA-binding domain"/>
    <property type="match status" value="1"/>
</dbReference>
<evidence type="ECO:0000256" key="4">
    <source>
        <dbReference type="ARBA" id="ARBA00022723"/>
    </source>
</evidence>
<dbReference type="InterPro" id="IPR045060">
    <property type="entry name" value="Phe-tRNA-ligase_IIc_bsu"/>
</dbReference>
<dbReference type="GO" id="GO:0000287">
    <property type="term" value="F:magnesium ion binding"/>
    <property type="evidence" value="ECO:0007669"/>
    <property type="project" value="InterPro"/>
</dbReference>
<evidence type="ECO:0000256" key="6">
    <source>
        <dbReference type="ARBA" id="ARBA00022840"/>
    </source>
</evidence>
<dbReference type="InterPro" id="IPR005121">
    <property type="entry name" value="Fdx_antiC-bd"/>
</dbReference>
<dbReference type="CDD" id="cd00769">
    <property type="entry name" value="PheRS_beta_core"/>
    <property type="match status" value="1"/>
</dbReference>
<dbReference type="AlphaFoldDB" id="A0A7V2SLK5"/>
<dbReference type="SUPFAM" id="SSF50249">
    <property type="entry name" value="Nucleic acid-binding proteins"/>
    <property type="match status" value="1"/>
</dbReference>
<dbReference type="Gene3D" id="3.30.56.10">
    <property type="match status" value="2"/>
</dbReference>
<dbReference type="InterPro" id="IPR005147">
    <property type="entry name" value="tRNA_synthase_B5-dom"/>
</dbReference>
<keyword evidence="4" id="KW-0479">Metal-binding</keyword>
<dbReference type="Gene3D" id="3.30.70.380">
    <property type="entry name" value="Ferrodoxin-fold anticodon-binding domain"/>
    <property type="match status" value="1"/>
</dbReference>
<dbReference type="InterPro" id="IPR041616">
    <property type="entry name" value="PheRS_beta_core"/>
</dbReference>
<feature type="non-terminal residue" evidence="12">
    <location>
        <position position="1"/>
    </location>
</feature>
<keyword evidence="9" id="KW-0030">Aminoacyl-tRNA synthetase</keyword>
<dbReference type="SUPFAM" id="SSF54991">
    <property type="entry name" value="Anticodon-binding domain of PheRS"/>
    <property type="match status" value="1"/>
</dbReference>
<dbReference type="GO" id="GO:0005524">
    <property type="term" value="F:ATP binding"/>
    <property type="evidence" value="ECO:0007669"/>
    <property type="project" value="UniProtKB-KW"/>
</dbReference>
<dbReference type="Proteomes" id="UP000885722">
    <property type="component" value="Unassembled WGS sequence"/>
</dbReference>
<feature type="non-terminal residue" evidence="12">
    <location>
        <position position="623"/>
    </location>
</feature>
<gene>
    <name evidence="12" type="ORF">ENJ74_03730</name>
</gene>
<keyword evidence="6" id="KW-0067">ATP-binding</keyword>
<dbReference type="Gene3D" id="3.30.930.10">
    <property type="entry name" value="Bira Bifunctional Protein, Domain 2"/>
    <property type="match status" value="1"/>
</dbReference>
<evidence type="ECO:0000256" key="7">
    <source>
        <dbReference type="ARBA" id="ARBA00022842"/>
    </source>
</evidence>
<dbReference type="SUPFAM" id="SSF55681">
    <property type="entry name" value="Class II aaRS and biotin synthetases"/>
    <property type="match status" value="1"/>
</dbReference>
<dbReference type="InterPro" id="IPR045864">
    <property type="entry name" value="aa-tRNA-synth_II/BPL/LPL"/>
</dbReference>
<keyword evidence="7" id="KW-0460">Magnesium</keyword>
<feature type="domain" description="FDX-ACB" evidence="10">
    <location>
        <begin position="545"/>
        <end position="623"/>
    </location>
</feature>
<organism evidence="12">
    <name type="scientific">Nitratifractor salsuginis</name>
    <dbReference type="NCBI Taxonomy" id="269261"/>
    <lineage>
        <taxon>Bacteria</taxon>
        <taxon>Pseudomonadati</taxon>
        <taxon>Campylobacterota</taxon>
        <taxon>Epsilonproteobacteria</taxon>
        <taxon>Campylobacterales</taxon>
        <taxon>Sulfurovaceae</taxon>
        <taxon>Nitratifractor</taxon>
    </lineage>
</organism>
<evidence type="ECO:0000259" key="11">
    <source>
        <dbReference type="PROSITE" id="PS51483"/>
    </source>
</evidence>
<dbReference type="GO" id="GO:0006432">
    <property type="term" value="P:phenylalanyl-tRNA aminoacylation"/>
    <property type="evidence" value="ECO:0007669"/>
    <property type="project" value="InterPro"/>
</dbReference>
<comment type="cofactor">
    <cofactor evidence="1">
        <name>Mg(2+)</name>
        <dbReference type="ChEBI" id="CHEBI:18420"/>
    </cofactor>
</comment>
<dbReference type="PANTHER" id="PTHR10947">
    <property type="entry name" value="PHENYLALANYL-TRNA SYNTHETASE BETA CHAIN AND LEUCINE-RICH REPEAT-CONTAINING PROTEIN 47"/>
    <property type="match status" value="1"/>
</dbReference>
<dbReference type="InterPro" id="IPR036690">
    <property type="entry name" value="Fdx_antiC-bd_sf"/>
</dbReference>
<sequence>EMTPGKPLAEYPDFNDTVIELELTANRGDCLSIRGVARDLSAALDRELRRFESASVETMSRGIARIVELHTHGRIDADLLYTLVEKEELHLPFLMRLRLAMVDTLRDEVLASHLAYTVHATGVILRAYDADRLKDEEGKVPLEILQKAPGLVEVSSGGRRLSLVGISSDPAFAATDDSAEILLEASYIDPEILVPAVAESGEKTDELYYRSSRGSEPEIPLGMEYLESRCSAAGSCRFSKTPLSLEADREDRILSVDISKLNAVIGQEIPKGTIHTILKRLGFVIHHTGAERFGATIPRWRHDIRNIQDVAEEILRIVGINQIQARPLELTEQNRLTESTRRFRIRRDLRQRAAAAGFFEAVTYAFADRKLLESYGFPVLDESRELLNPIVEELNTLRSTLTVNLLEAARRNVSYGKRRIPLFEIGSVFDRERQEQERVAFLWSGEAEEPGVPNQGKPPRIDFARFVRELGSVIGRFRLESCTESNALIHPYQSATVWIGDRPAGWLSKLHPKAAEAFGLAEETFVAELDFDVLIPPYIEAEPVSNFQGTFKDLSLLVDRELPYRAMEEALEKLEEPLLRRFFPIDRYEDEHLGDQKSMTLRFFLQSGEGTLSDEEIEGVMQR</sequence>
<evidence type="ECO:0000256" key="3">
    <source>
        <dbReference type="ARBA" id="ARBA00022598"/>
    </source>
</evidence>
<reference evidence="12" key="1">
    <citation type="journal article" date="2020" name="mSystems">
        <title>Genome- and Community-Level Interaction Insights into Carbon Utilization and Element Cycling Functions of Hydrothermarchaeota in Hydrothermal Sediment.</title>
        <authorList>
            <person name="Zhou Z."/>
            <person name="Liu Y."/>
            <person name="Xu W."/>
            <person name="Pan J."/>
            <person name="Luo Z.H."/>
            <person name="Li M."/>
        </authorList>
    </citation>
    <scope>NUCLEOTIDE SEQUENCE [LARGE SCALE GENOMIC DNA]</scope>
    <source>
        <strain evidence="12">HyVt-513</strain>
    </source>
</reference>
<evidence type="ECO:0000256" key="2">
    <source>
        <dbReference type="ARBA" id="ARBA00012814"/>
    </source>
</evidence>
<name>A0A7V2SLK5_9BACT</name>
<dbReference type="GO" id="GO:0003723">
    <property type="term" value="F:RNA binding"/>
    <property type="evidence" value="ECO:0007669"/>
    <property type="project" value="InterPro"/>
</dbReference>
<dbReference type="Pfam" id="PF03147">
    <property type="entry name" value="FDX-ACB"/>
    <property type="match status" value="1"/>
</dbReference>
<evidence type="ECO:0000256" key="1">
    <source>
        <dbReference type="ARBA" id="ARBA00001946"/>
    </source>
</evidence>
<dbReference type="SUPFAM" id="SSF56037">
    <property type="entry name" value="PheT/TilS domain"/>
    <property type="match status" value="1"/>
</dbReference>
<dbReference type="PANTHER" id="PTHR10947:SF0">
    <property type="entry name" value="PHENYLALANINE--TRNA LIGASE BETA SUBUNIT"/>
    <property type="match status" value="1"/>
</dbReference>
<protein>
    <recommendedName>
        <fullName evidence="2">phenylalanine--tRNA ligase</fullName>
        <ecNumber evidence="2">6.1.1.20</ecNumber>
    </recommendedName>
</protein>
<dbReference type="SMART" id="SM00896">
    <property type="entry name" value="FDX-ACB"/>
    <property type="match status" value="1"/>
</dbReference>
<evidence type="ECO:0000259" key="10">
    <source>
        <dbReference type="PROSITE" id="PS51447"/>
    </source>
</evidence>
<evidence type="ECO:0000256" key="8">
    <source>
        <dbReference type="ARBA" id="ARBA00022917"/>
    </source>
</evidence>
<dbReference type="Pfam" id="PF03484">
    <property type="entry name" value="B5"/>
    <property type="match status" value="1"/>
</dbReference>
<feature type="domain" description="B5" evidence="11">
    <location>
        <begin position="249"/>
        <end position="325"/>
    </location>
</feature>
<evidence type="ECO:0000256" key="5">
    <source>
        <dbReference type="ARBA" id="ARBA00022741"/>
    </source>
</evidence>
<keyword evidence="8" id="KW-0648">Protein biosynthesis</keyword>
<dbReference type="InterPro" id="IPR012340">
    <property type="entry name" value="NA-bd_OB-fold"/>
</dbReference>
<dbReference type="GO" id="GO:0009328">
    <property type="term" value="C:phenylalanine-tRNA ligase complex"/>
    <property type="evidence" value="ECO:0007669"/>
    <property type="project" value="TreeGrafter"/>
</dbReference>
<keyword evidence="5" id="KW-0547">Nucleotide-binding</keyword>
<proteinExistence type="predicted"/>
<dbReference type="Pfam" id="PF17759">
    <property type="entry name" value="tRNA_synthFbeta"/>
    <property type="match status" value="1"/>
</dbReference>
<evidence type="ECO:0000313" key="12">
    <source>
        <dbReference type="EMBL" id="HFC03963.1"/>
    </source>
</evidence>
<dbReference type="PROSITE" id="PS51447">
    <property type="entry name" value="FDX_ACB"/>
    <property type="match status" value="1"/>
</dbReference>
<comment type="caution">
    <text evidence="12">The sequence shown here is derived from an EMBL/GenBank/DDBJ whole genome shotgun (WGS) entry which is preliminary data.</text>
</comment>
<dbReference type="SMART" id="SM00874">
    <property type="entry name" value="B5"/>
    <property type="match status" value="1"/>
</dbReference>
<dbReference type="EC" id="6.1.1.20" evidence="2"/>
<dbReference type="EMBL" id="DRNO01000253">
    <property type="protein sequence ID" value="HFC03963.1"/>
    <property type="molecule type" value="Genomic_DNA"/>
</dbReference>